<protein>
    <submittedName>
        <fullName evidence="11">Alpha-defensin-related sequence 12-like</fullName>
    </submittedName>
</protein>
<dbReference type="PIRSF" id="PIRSF001875">
    <property type="entry name" value="Alpha-defensin"/>
    <property type="match status" value="1"/>
</dbReference>
<keyword evidence="6" id="KW-0211">Defensin</keyword>
<dbReference type="KEGG" id="mcal:110300373"/>
<sequence length="88" mass="9746">MKTLVLLSALALLVFQVQADTIQNTDEGTKTEEQPGEEDQAVSDSFGSPEDCALQDAARRRSLLCPQCPRCQSCPLCWRCLRCNCNPK</sequence>
<evidence type="ECO:0000256" key="4">
    <source>
        <dbReference type="ARBA" id="ARBA00022529"/>
    </source>
</evidence>
<dbReference type="RefSeq" id="XP_021026199.1">
    <property type="nucleotide sequence ID" value="XM_021170540.1"/>
</dbReference>
<dbReference type="GO" id="GO:0061844">
    <property type="term" value="P:antimicrobial humoral immune response mediated by antimicrobial peptide"/>
    <property type="evidence" value="ECO:0007669"/>
    <property type="project" value="TreeGrafter"/>
</dbReference>
<keyword evidence="5 8" id="KW-0732">Signal</keyword>
<feature type="chain" id="PRO_5028265273" evidence="8">
    <location>
        <begin position="20"/>
        <end position="88"/>
    </location>
</feature>
<dbReference type="GeneID" id="110300373"/>
<evidence type="ECO:0000256" key="3">
    <source>
        <dbReference type="ARBA" id="ARBA00022525"/>
    </source>
</evidence>
<dbReference type="GO" id="GO:0071222">
    <property type="term" value="P:cellular response to lipopolysaccharide"/>
    <property type="evidence" value="ECO:0007669"/>
    <property type="project" value="TreeGrafter"/>
</dbReference>
<dbReference type="SMART" id="SM01418">
    <property type="entry name" value="Defensin_propep"/>
    <property type="match status" value="1"/>
</dbReference>
<feature type="region of interest" description="Disordered" evidence="7">
    <location>
        <begin position="25"/>
        <end position="48"/>
    </location>
</feature>
<feature type="signal peptide" evidence="8">
    <location>
        <begin position="1"/>
        <end position="19"/>
    </location>
</feature>
<dbReference type="GO" id="GO:0002227">
    <property type="term" value="P:innate immune response in mucosa"/>
    <property type="evidence" value="ECO:0007669"/>
    <property type="project" value="TreeGrafter"/>
</dbReference>
<dbReference type="GO" id="GO:0050830">
    <property type="term" value="P:defense response to Gram-positive bacterium"/>
    <property type="evidence" value="ECO:0007669"/>
    <property type="project" value="TreeGrafter"/>
</dbReference>
<feature type="domain" description="Alpha-defensin N-terminal" evidence="9">
    <location>
        <begin position="1"/>
        <end position="51"/>
    </location>
</feature>
<evidence type="ECO:0000259" key="9">
    <source>
        <dbReference type="SMART" id="SM01418"/>
    </source>
</evidence>
<dbReference type="GO" id="GO:0051673">
    <property type="term" value="P:disruption of plasma membrane integrity in another organism"/>
    <property type="evidence" value="ECO:0007669"/>
    <property type="project" value="TreeGrafter"/>
</dbReference>
<keyword evidence="4" id="KW-0929">Antimicrobial</keyword>
<accession>A0A6P5Q893</accession>
<evidence type="ECO:0000256" key="6">
    <source>
        <dbReference type="ARBA" id="ARBA00022940"/>
    </source>
</evidence>
<keyword evidence="3" id="KW-0964">Secreted</keyword>
<evidence type="ECO:0000313" key="10">
    <source>
        <dbReference type="Proteomes" id="UP000515126"/>
    </source>
</evidence>
<evidence type="ECO:0000256" key="8">
    <source>
        <dbReference type="SAM" id="SignalP"/>
    </source>
</evidence>
<name>A0A6P5Q893_MUSCR</name>
<dbReference type="InterPro" id="IPR016327">
    <property type="entry name" value="Alpha-defensin"/>
</dbReference>
<evidence type="ECO:0000256" key="7">
    <source>
        <dbReference type="SAM" id="MobiDB-lite"/>
    </source>
</evidence>
<evidence type="ECO:0000256" key="5">
    <source>
        <dbReference type="ARBA" id="ARBA00022729"/>
    </source>
</evidence>
<dbReference type="Proteomes" id="UP000515126">
    <property type="component" value="Chromosome 8"/>
</dbReference>
<dbReference type="AlphaFoldDB" id="A0A6P5Q893"/>
<gene>
    <name evidence="11" type="primary">LOC110300373</name>
</gene>
<dbReference type="InterPro" id="IPR002366">
    <property type="entry name" value="Alpha-defensin_N"/>
</dbReference>
<comment type="subcellular location">
    <subcellularLocation>
        <location evidence="1">Secreted</location>
    </subcellularLocation>
</comment>
<evidence type="ECO:0000313" key="11">
    <source>
        <dbReference type="RefSeq" id="XP_021026199.1"/>
    </source>
</evidence>
<evidence type="ECO:0000256" key="1">
    <source>
        <dbReference type="ARBA" id="ARBA00004613"/>
    </source>
</evidence>
<keyword evidence="10" id="KW-1185">Reference proteome</keyword>
<organism evidence="10 11">
    <name type="scientific">Mus caroli</name>
    <name type="common">Ryukyu mouse</name>
    <name type="synonym">Ricefield mouse</name>
    <dbReference type="NCBI Taxonomy" id="10089"/>
    <lineage>
        <taxon>Eukaryota</taxon>
        <taxon>Metazoa</taxon>
        <taxon>Chordata</taxon>
        <taxon>Craniata</taxon>
        <taxon>Vertebrata</taxon>
        <taxon>Euteleostomi</taxon>
        <taxon>Mammalia</taxon>
        <taxon>Eutheria</taxon>
        <taxon>Euarchontoglires</taxon>
        <taxon>Glires</taxon>
        <taxon>Rodentia</taxon>
        <taxon>Myomorpha</taxon>
        <taxon>Muroidea</taxon>
        <taxon>Muridae</taxon>
        <taxon>Murinae</taxon>
        <taxon>Mus</taxon>
        <taxon>Mus</taxon>
    </lineage>
</organism>
<reference evidence="11" key="1">
    <citation type="submission" date="2025-08" db="UniProtKB">
        <authorList>
            <consortium name="RefSeq"/>
        </authorList>
    </citation>
    <scope>IDENTIFICATION</scope>
</reference>
<dbReference type="PANTHER" id="PTHR11876">
    <property type="entry name" value="ALPHA-DEFENSIN 1"/>
    <property type="match status" value="1"/>
</dbReference>
<dbReference type="GO" id="GO:0031012">
    <property type="term" value="C:extracellular matrix"/>
    <property type="evidence" value="ECO:0007669"/>
    <property type="project" value="TreeGrafter"/>
</dbReference>
<dbReference type="GO" id="GO:0019731">
    <property type="term" value="P:antibacterial humoral response"/>
    <property type="evidence" value="ECO:0007669"/>
    <property type="project" value="TreeGrafter"/>
</dbReference>
<evidence type="ECO:0000256" key="2">
    <source>
        <dbReference type="ARBA" id="ARBA00006519"/>
    </source>
</evidence>
<dbReference type="GO" id="GO:0005615">
    <property type="term" value="C:extracellular space"/>
    <property type="evidence" value="ECO:0007669"/>
    <property type="project" value="InterPro"/>
</dbReference>
<dbReference type="PANTHER" id="PTHR11876:SF2">
    <property type="entry name" value="ALPHA-DEFENSIN 1-RELATED"/>
    <property type="match status" value="1"/>
</dbReference>
<comment type="similarity">
    <text evidence="2">Belongs to the alpha-defensin family.</text>
</comment>
<proteinExistence type="inferred from homology"/>
<dbReference type="Pfam" id="PF00879">
    <property type="entry name" value="Defensin_propep"/>
    <property type="match status" value="1"/>
</dbReference>
<dbReference type="GO" id="GO:0050829">
    <property type="term" value="P:defense response to Gram-negative bacterium"/>
    <property type="evidence" value="ECO:0007669"/>
    <property type="project" value="TreeGrafter"/>
</dbReference>